<dbReference type="KEGG" id="dbr:Deba_1079"/>
<dbReference type="GO" id="GO:0008654">
    <property type="term" value="P:phospholipid biosynthetic process"/>
    <property type="evidence" value="ECO:0007669"/>
    <property type="project" value="UniProtKB-UniRule"/>
</dbReference>
<comment type="caution">
    <text evidence="10">Lacks conserved residue(s) required for the propagation of feature annotation.</text>
</comment>
<comment type="pathway">
    <text evidence="10">Lipid metabolism; phospholipid metabolism.</text>
</comment>
<evidence type="ECO:0000256" key="10">
    <source>
        <dbReference type="HAMAP-Rule" id="MF_01043"/>
    </source>
</evidence>
<dbReference type="HOGENOM" id="CLU_081254_0_0_7"/>
<comment type="function">
    <text evidence="10">Catalyzes the transfer of an acyl group from acyl-phosphate (acyl-PO(4)) to glycerol-3-phosphate (G3P) to form lysophosphatidic acid (LPA). This enzyme utilizes acyl-phosphate as fatty acyl donor, but not acyl-CoA or acyl-ACP.</text>
</comment>
<evidence type="ECO:0000256" key="4">
    <source>
        <dbReference type="ARBA" id="ARBA00022692"/>
    </source>
</evidence>
<dbReference type="PANTHER" id="PTHR30309:SF0">
    <property type="entry name" value="GLYCEROL-3-PHOSPHATE ACYLTRANSFERASE-RELATED"/>
    <property type="match status" value="1"/>
</dbReference>
<dbReference type="Pfam" id="PF02660">
    <property type="entry name" value="G3P_acyltransf"/>
    <property type="match status" value="1"/>
</dbReference>
<dbReference type="EMBL" id="CP002085">
    <property type="protein sequence ID" value="ADK84447.1"/>
    <property type="molecule type" value="Genomic_DNA"/>
</dbReference>
<dbReference type="UniPathway" id="UPA00085"/>
<feature type="transmembrane region" description="Helical" evidence="10">
    <location>
        <begin position="78"/>
        <end position="99"/>
    </location>
</feature>
<dbReference type="SMART" id="SM01207">
    <property type="entry name" value="G3P_acyltransf"/>
    <property type="match status" value="1"/>
</dbReference>
<dbReference type="OrthoDB" id="9777124at2"/>
<keyword evidence="6 10" id="KW-0443">Lipid metabolism</keyword>
<keyword evidence="12" id="KW-1185">Reference proteome</keyword>
<dbReference type="NCBIfam" id="TIGR00023">
    <property type="entry name" value="glycerol-3-phosphate 1-O-acyltransferase PlsY"/>
    <property type="match status" value="1"/>
</dbReference>
<sequence length="194" mass="20208">MDWRFLGLVFGAYLIGAIPSGVLVSRLGGKSDPRLGGSGNIGATNVLRVSGRLAGALTLALDLAKGAGPTLAAALLLAPWQTALVGVAAFAGHIFPVYLHFRGGKGVATALGVWLIWSPASFLAVAAIIVFLAWRTGQMSVGSLAGCGSAPLWLLIDHCPAAMLWAAVVMSGLIVWRHKDNIVRLRSGMENKLK</sequence>
<evidence type="ECO:0000256" key="6">
    <source>
        <dbReference type="ARBA" id="ARBA00023098"/>
    </source>
</evidence>
<evidence type="ECO:0000256" key="8">
    <source>
        <dbReference type="ARBA" id="ARBA00023209"/>
    </source>
</evidence>
<dbReference type="AlphaFoldDB" id="E1QIM4"/>
<keyword evidence="10" id="KW-0997">Cell inner membrane</keyword>
<keyword evidence="9 10" id="KW-1208">Phospholipid metabolism</keyword>
<feature type="transmembrane region" description="Helical" evidence="10">
    <location>
        <begin position="154"/>
        <end position="176"/>
    </location>
</feature>
<gene>
    <name evidence="10" type="primary">plsY</name>
    <name evidence="11" type="ordered locus">Deba_1079</name>
</gene>
<dbReference type="EC" id="2.3.1.275" evidence="10"/>
<dbReference type="InterPro" id="IPR003811">
    <property type="entry name" value="G3P_acylTferase_PlsY"/>
</dbReference>
<protein>
    <recommendedName>
        <fullName evidence="10">Glycerol-3-phosphate acyltransferase</fullName>
    </recommendedName>
    <alternativeName>
        <fullName evidence="10">Acyl-PO4 G3P acyltransferase</fullName>
    </alternativeName>
    <alternativeName>
        <fullName evidence="10">Acyl-phosphate--glycerol-3-phosphate acyltransferase</fullName>
    </alternativeName>
    <alternativeName>
        <fullName evidence="10">G3P acyltransferase</fullName>
        <shortName evidence="10">GPAT</shortName>
        <ecNumber evidence="10">2.3.1.275</ecNumber>
    </alternativeName>
    <alternativeName>
        <fullName evidence="10">Lysophosphatidic acid synthase</fullName>
        <shortName evidence="10">LPA synthase</shortName>
    </alternativeName>
</protein>
<keyword evidence="3 10" id="KW-0808">Transferase</keyword>
<feature type="transmembrane region" description="Helical" evidence="10">
    <location>
        <begin position="111"/>
        <end position="134"/>
    </location>
</feature>
<evidence type="ECO:0000313" key="11">
    <source>
        <dbReference type="EMBL" id="ADK84447.1"/>
    </source>
</evidence>
<comment type="subunit">
    <text evidence="10">Probably interacts with PlsX.</text>
</comment>
<comment type="catalytic activity">
    <reaction evidence="10">
        <text>an acyl phosphate + sn-glycerol 3-phosphate = a 1-acyl-sn-glycero-3-phosphate + phosphate</text>
        <dbReference type="Rhea" id="RHEA:34075"/>
        <dbReference type="ChEBI" id="CHEBI:43474"/>
        <dbReference type="ChEBI" id="CHEBI:57597"/>
        <dbReference type="ChEBI" id="CHEBI:57970"/>
        <dbReference type="ChEBI" id="CHEBI:59918"/>
        <dbReference type="EC" id="2.3.1.275"/>
    </reaction>
</comment>
<evidence type="ECO:0000256" key="7">
    <source>
        <dbReference type="ARBA" id="ARBA00023136"/>
    </source>
</evidence>
<dbReference type="PANTHER" id="PTHR30309">
    <property type="entry name" value="INNER MEMBRANE PROTEIN YGIH"/>
    <property type="match status" value="1"/>
</dbReference>
<keyword evidence="5 10" id="KW-1133">Transmembrane helix</keyword>
<keyword evidence="8 10" id="KW-0594">Phospholipid biosynthesis</keyword>
<comment type="similarity">
    <text evidence="10">Belongs to the PlsY family.</text>
</comment>
<keyword evidence="2 10" id="KW-0444">Lipid biosynthesis</keyword>
<reference evidence="11 12" key="1">
    <citation type="journal article" date="2010" name="Stand. Genomic Sci.">
        <title>Complete genome sequence of Desulfarculus baarsii type strain (2st14).</title>
        <authorList>
            <person name="Sun H."/>
            <person name="Spring S."/>
            <person name="Lapidus A."/>
            <person name="Davenport K."/>
            <person name="Del Rio T.G."/>
            <person name="Tice H."/>
            <person name="Nolan M."/>
            <person name="Copeland A."/>
            <person name="Cheng J.F."/>
            <person name="Lucas S."/>
            <person name="Tapia R."/>
            <person name="Goodwin L."/>
            <person name="Pitluck S."/>
            <person name="Ivanova N."/>
            <person name="Pagani I."/>
            <person name="Mavromatis K."/>
            <person name="Ovchinnikova G."/>
            <person name="Pati A."/>
            <person name="Chen A."/>
            <person name="Palaniappan K."/>
            <person name="Hauser L."/>
            <person name="Chang Y.J."/>
            <person name="Jeffries C.D."/>
            <person name="Detter J.C."/>
            <person name="Han C."/>
            <person name="Rohde M."/>
            <person name="Brambilla E."/>
            <person name="Goker M."/>
            <person name="Woyke T."/>
            <person name="Bristow J."/>
            <person name="Eisen J.A."/>
            <person name="Markowitz V."/>
            <person name="Hugenholtz P."/>
            <person name="Kyrpides N.C."/>
            <person name="Klenk H.P."/>
            <person name="Land M."/>
        </authorList>
    </citation>
    <scope>NUCLEOTIDE SEQUENCE [LARGE SCALE GENOMIC DNA]</scope>
    <source>
        <strain evidence="12">ATCC 33931 / DSM 2075 / LMG 7858 / VKM B-1802 / 2st14</strain>
    </source>
</reference>
<evidence type="ECO:0000256" key="9">
    <source>
        <dbReference type="ARBA" id="ARBA00023264"/>
    </source>
</evidence>
<evidence type="ECO:0000256" key="1">
    <source>
        <dbReference type="ARBA" id="ARBA00022475"/>
    </source>
</evidence>
<name>E1QIM4_DESB2</name>
<evidence type="ECO:0000313" key="12">
    <source>
        <dbReference type="Proteomes" id="UP000009047"/>
    </source>
</evidence>
<evidence type="ECO:0000256" key="3">
    <source>
        <dbReference type="ARBA" id="ARBA00022679"/>
    </source>
</evidence>
<accession>E1QIM4</accession>
<dbReference type="eggNOG" id="COG0344">
    <property type="taxonomic scope" value="Bacteria"/>
</dbReference>
<keyword evidence="4 10" id="KW-0812">Transmembrane</keyword>
<keyword evidence="1 10" id="KW-1003">Cell membrane</keyword>
<comment type="subcellular location">
    <subcellularLocation>
        <location evidence="10">Cell inner membrane</location>
        <topology evidence="10">Multi-pass membrane protein</topology>
    </subcellularLocation>
</comment>
<dbReference type="GO" id="GO:0005886">
    <property type="term" value="C:plasma membrane"/>
    <property type="evidence" value="ECO:0007669"/>
    <property type="project" value="UniProtKB-SubCell"/>
</dbReference>
<dbReference type="Proteomes" id="UP000009047">
    <property type="component" value="Chromosome"/>
</dbReference>
<evidence type="ECO:0000256" key="5">
    <source>
        <dbReference type="ARBA" id="ARBA00022989"/>
    </source>
</evidence>
<dbReference type="STRING" id="644282.Deba_1079"/>
<keyword evidence="7 10" id="KW-0472">Membrane</keyword>
<proteinExistence type="inferred from homology"/>
<dbReference type="GO" id="GO:0043772">
    <property type="term" value="F:acyl-phosphate glycerol-3-phosphate acyltransferase activity"/>
    <property type="evidence" value="ECO:0007669"/>
    <property type="project" value="UniProtKB-UniRule"/>
</dbReference>
<dbReference type="RefSeq" id="WP_013257901.1">
    <property type="nucleotide sequence ID" value="NC_014365.1"/>
</dbReference>
<dbReference type="HAMAP" id="MF_01043">
    <property type="entry name" value="PlsY"/>
    <property type="match status" value="1"/>
</dbReference>
<evidence type="ECO:0000256" key="2">
    <source>
        <dbReference type="ARBA" id="ARBA00022516"/>
    </source>
</evidence>
<organism evidence="11 12">
    <name type="scientific">Desulfarculus baarsii (strain ATCC 33931 / DSM 2075 / LMG 7858 / VKM B-1802 / 2st14)</name>
    <dbReference type="NCBI Taxonomy" id="644282"/>
    <lineage>
        <taxon>Bacteria</taxon>
        <taxon>Pseudomonadati</taxon>
        <taxon>Thermodesulfobacteriota</taxon>
        <taxon>Desulfarculia</taxon>
        <taxon>Desulfarculales</taxon>
        <taxon>Desulfarculaceae</taxon>
        <taxon>Desulfarculus</taxon>
    </lineage>
</organism>